<dbReference type="SUPFAM" id="SSF49879">
    <property type="entry name" value="SMAD/FHA domain"/>
    <property type="match status" value="1"/>
</dbReference>
<sequence>MSVLARLTIASGQPSEPSFAMRSKSVTIGYDDTNDIRVYNNGIAPEDQTTLQIIALNNENNVRPMEFFVRSLNGKSFQLNDVLTSGMRKVELKNNDRLTIGSKTLLFNKMKPQMTENKPMIPSKQPLSEQSSKGCATPVVIDLTPNESSGDEIQDSNVSNASMTPDITRQSQSMSVKPCSVSVTPMAIHDNPNESIDDGITAPEPTPEIQKTRSKRIIESVDQTSKPVEKVTKKKVVIDLAPEPTPKILKTRSKRTIESVDQTSKPVEKVTKKRGPAPAKAPKVSATEPVVTEARNEPTDDQNTDSNKTETSVKKTQKTTKKKVVIDLPPEPPTPKIKNTRSKRTIDSVDQTSKPVEKVTKKKVVIDLAPEPTPKIQKTRSKRIIESVDQTSKPVEKVTKKRGPAPGKAPKASAKQEMATEVPVQAIDNEKETRRGAPPVKAPKTSVKQETEPKGRRGRKATKKAEEVVEVEVLSPDVPKTRNTRSKRHIDCVELSPKPANTRAKRKAKP</sequence>
<feature type="region of interest" description="Disordered" evidence="1">
    <location>
        <begin position="370"/>
        <end position="510"/>
    </location>
</feature>
<evidence type="ECO:0000256" key="1">
    <source>
        <dbReference type="SAM" id="MobiDB-lite"/>
    </source>
</evidence>
<evidence type="ECO:0000313" key="3">
    <source>
        <dbReference type="Proteomes" id="UP000728032"/>
    </source>
</evidence>
<feature type="compositionally biased region" description="Low complexity" evidence="1">
    <location>
        <begin position="404"/>
        <end position="415"/>
    </location>
</feature>
<evidence type="ECO:0000313" key="2">
    <source>
        <dbReference type="EMBL" id="CAD7658759.1"/>
    </source>
</evidence>
<gene>
    <name evidence="2" type="ORF">ONB1V03_LOCUS15379</name>
</gene>
<reference evidence="2" key="1">
    <citation type="submission" date="2020-11" db="EMBL/GenBank/DDBJ databases">
        <authorList>
            <person name="Tran Van P."/>
        </authorList>
    </citation>
    <scope>NUCLEOTIDE SEQUENCE</scope>
</reference>
<name>A0A7R9MEW4_9ACAR</name>
<accession>A0A7R9MEW4</accession>
<evidence type="ECO:0008006" key="4">
    <source>
        <dbReference type="Google" id="ProtNLM"/>
    </source>
</evidence>
<dbReference type="EMBL" id="CAJPVJ010015762">
    <property type="protein sequence ID" value="CAG2175945.1"/>
    <property type="molecule type" value="Genomic_DNA"/>
</dbReference>
<proteinExistence type="predicted"/>
<feature type="region of interest" description="Disordered" evidence="1">
    <location>
        <begin position="187"/>
        <end position="214"/>
    </location>
</feature>
<feature type="compositionally biased region" description="Polar residues" evidence="1">
    <location>
        <begin position="125"/>
        <end position="134"/>
    </location>
</feature>
<dbReference type="AlphaFoldDB" id="A0A7R9MEW4"/>
<dbReference type="Proteomes" id="UP000728032">
    <property type="component" value="Unassembled WGS sequence"/>
</dbReference>
<organism evidence="2">
    <name type="scientific">Oppiella nova</name>
    <dbReference type="NCBI Taxonomy" id="334625"/>
    <lineage>
        <taxon>Eukaryota</taxon>
        <taxon>Metazoa</taxon>
        <taxon>Ecdysozoa</taxon>
        <taxon>Arthropoda</taxon>
        <taxon>Chelicerata</taxon>
        <taxon>Arachnida</taxon>
        <taxon>Acari</taxon>
        <taxon>Acariformes</taxon>
        <taxon>Sarcoptiformes</taxon>
        <taxon>Oribatida</taxon>
        <taxon>Brachypylina</taxon>
        <taxon>Oppioidea</taxon>
        <taxon>Oppiidae</taxon>
        <taxon>Oppiella</taxon>
    </lineage>
</organism>
<feature type="region of interest" description="Disordered" evidence="1">
    <location>
        <begin position="115"/>
        <end position="134"/>
    </location>
</feature>
<dbReference type="InterPro" id="IPR008984">
    <property type="entry name" value="SMAD_FHA_dom_sf"/>
</dbReference>
<keyword evidence="3" id="KW-1185">Reference proteome</keyword>
<dbReference type="Gene3D" id="2.60.200.20">
    <property type="match status" value="1"/>
</dbReference>
<dbReference type="OrthoDB" id="10685582at2759"/>
<protein>
    <recommendedName>
        <fullName evidence="4">FHA domain-containing protein</fullName>
    </recommendedName>
</protein>
<dbReference type="EMBL" id="OC930587">
    <property type="protein sequence ID" value="CAD7658759.1"/>
    <property type="molecule type" value="Genomic_DNA"/>
</dbReference>
<feature type="region of interest" description="Disordered" evidence="1">
    <location>
        <begin position="247"/>
        <end position="358"/>
    </location>
</feature>